<dbReference type="RefSeq" id="WP_303953813.1">
    <property type="nucleotide sequence ID" value="NZ_JAGZXI010000016.1"/>
</dbReference>
<evidence type="ECO:0000256" key="3">
    <source>
        <dbReference type="ARBA" id="ARBA00023125"/>
    </source>
</evidence>
<gene>
    <name evidence="6" type="ORF">KH265_08625</name>
</gene>
<dbReference type="SMART" id="SM00422">
    <property type="entry name" value="HTH_MERR"/>
    <property type="match status" value="1"/>
</dbReference>
<dbReference type="InterPro" id="IPR000551">
    <property type="entry name" value="MerR-type_HTH_dom"/>
</dbReference>
<sequence>MLEERLEQALRLAIDPPGGLNTAALRDLIRDDENTQWDIATTAEYLGISAHTLRYYERAGLVKVGRDASGYRLYDAAAVRRLVFITRMRVS</sequence>
<evidence type="ECO:0000313" key="6">
    <source>
        <dbReference type="EMBL" id="MBS6635682.1"/>
    </source>
</evidence>
<dbReference type="PANTHER" id="PTHR30204">
    <property type="entry name" value="REDOX-CYCLING DRUG-SENSING TRANSCRIPTIONAL ACTIVATOR SOXR"/>
    <property type="match status" value="1"/>
</dbReference>
<feature type="domain" description="HTH merR-type" evidence="5">
    <location>
        <begin position="43"/>
        <end position="91"/>
    </location>
</feature>
<evidence type="ECO:0000256" key="2">
    <source>
        <dbReference type="ARBA" id="ARBA00023015"/>
    </source>
</evidence>
<dbReference type="InterPro" id="IPR047057">
    <property type="entry name" value="MerR_fam"/>
</dbReference>
<dbReference type="PRINTS" id="PR00040">
    <property type="entry name" value="HTHMERR"/>
</dbReference>
<evidence type="ECO:0000313" key="7">
    <source>
        <dbReference type="Proteomes" id="UP000739069"/>
    </source>
</evidence>
<keyword evidence="4" id="KW-0804">Transcription</keyword>
<reference evidence="6" key="1">
    <citation type="submission" date="2021-02" db="EMBL/GenBank/DDBJ databases">
        <title>Infant gut strain persistence is associated with maternal origin, phylogeny, and functional potential including surface adhesion and iron acquisition.</title>
        <authorList>
            <person name="Lou Y.C."/>
        </authorList>
    </citation>
    <scope>NUCLEOTIDE SEQUENCE</scope>
    <source>
        <strain evidence="6">L1_008_092G1_dasL1_008_092G1_concoct_16</strain>
    </source>
</reference>
<organism evidence="6 7">
    <name type="scientific">Rothia mucilaginosa</name>
    <dbReference type="NCBI Taxonomy" id="43675"/>
    <lineage>
        <taxon>Bacteria</taxon>
        <taxon>Bacillati</taxon>
        <taxon>Actinomycetota</taxon>
        <taxon>Actinomycetes</taxon>
        <taxon>Micrococcales</taxon>
        <taxon>Micrococcaceae</taxon>
        <taxon>Rothia</taxon>
    </lineage>
</organism>
<dbReference type="Pfam" id="PF13411">
    <property type="entry name" value="MerR_1"/>
    <property type="match status" value="1"/>
</dbReference>
<evidence type="ECO:0000256" key="4">
    <source>
        <dbReference type="ARBA" id="ARBA00023163"/>
    </source>
</evidence>
<keyword evidence="3 6" id="KW-0238">DNA-binding</keyword>
<protein>
    <submittedName>
        <fullName evidence="6">MerR family DNA-binding transcriptional regulator</fullName>
    </submittedName>
</protein>
<dbReference type="EMBL" id="JAGZXI010000016">
    <property type="protein sequence ID" value="MBS6635682.1"/>
    <property type="molecule type" value="Genomic_DNA"/>
</dbReference>
<keyword evidence="1" id="KW-0678">Repressor</keyword>
<dbReference type="PROSITE" id="PS50937">
    <property type="entry name" value="HTH_MERR_2"/>
    <property type="match status" value="1"/>
</dbReference>
<dbReference type="GO" id="GO:0003700">
    <property type="term" value="F:DNA-binding transcription factor activity"/>
    <property type="evidence" value="ECO:0007669"/>
    <property type="project" value="InterPro"/>
</dbReference>
<dbReference type="SUPFAM" id="SSF46955">
    <property type="entry name" value="Putative DNA-binding domain"/>
    <property type="match status" value="1"/>
</dbReference>
<keyword evidence="2" id="KW-0805">Transcription regulation</keyword>
<evidence type="ECO:0000256" key="1">
    <source>
        <dbReference type="ARBA" id="ARBA00022491"/>
    </source>
</evidence>
<dbReference type="AlphaFoldDB" id="A0A943TE76"/>
<dbReference type="PANTHER" id="PTHR30204:SF69">
    <property type="entry name" value="MERR-FAMILY TRANSCRIPTIONAL REGULATOR"/>
    <property type="match status" value="1"/>
</dbReference>
<comment type="caution">
    <text evidence="6">The sequence shown here is derived from an EMBL/GenBank/DDBJ whole genome shotgun (WGS) entry which is preliminary data.</text>
</comment>
<name>A0A943TE76_9MICC</name>
<evidence type="ECO:0000259" key="5">
    <source>
        <dbReference type="PROSITE" id="PS50937"/>
    </source>
</evidence>
<dbReference type="Gene3D" id="1.10.1660.10">
    <property type="match status" value="1"/>
</dbReference>
<dbReference type="Proteomes" id="UP000739069">
    <property type="component" value="Unassembled WGS sequence"/>
</dbReference>
<feature type="non-terminal residue" evidence="6">
    <location>
        <position position="91"/>
    </location>
</feature>
<accession>A0A943TE76</accession>
<proteinExistence type="predicted"/>
<dbReference type="GO" id="GO:0003677">
    <property type="term" value="F:DNA binding"/>
    <property type="evidence" value="ECO:0007669"/>
    <property type="project" value="UniProtKB-KW"/>
</dbReference>
<dbReference type="InterPro" id="IPR009061">
    <property type="entry name" value="DNA-bd_dom_put_sf"/>
</dbReference>